<proteinExistence type="predicted"/>
<sequence length="43" mass="4664">MSLVRKKVISDEQTRLAEQVSGISVQALEIGRLLARLNALAEG</sequence>
<reference evidence="1 2" key="1">
    <citation type="journal article" date="2016" name="DNA Res.">
        <title>Genome sequence of Aspergillus luchuensis NBRC 4314.</title>
        <authorList>
            <person name="Yamada O."/>
            <person name="Machida M."/>
            <person name="Hosoyama A."/>
            <person name="Goto M."/>
            <person name="Takahashi T."/>
            <person name="Futagami T."/>
            <person name="Yamagata Y."/>
            <person name="Takeuchi M."/>
            <person name="Kobayashi T."/>
            <person name="Koike H."/>
            <person name="Abe K."/>
            <person name="Asai K."/>
            <person name="Arita M."/>
            <person name="Fujita N."/>
            <person name="Fukuda K."/>
            <person name="Higa K."/>
            <person name="Horikawa H."/>
            <person name="Ishikawa T."/>
            <person name="Jinno K."/>
            <person name="Kato Y."/>
            <person name="Kirimura K."/>
            <person name="Mizutani O."/>
            <person name="Nakasone K."/>
            <person name="Sano M."/>
            <person name="Shiraishi Y."/>
            <person name="Tsukahara M."/>
            <person name="Gomi K."/>
        </authorList>
    </citation>
    <scope>NUCLEOTIDE SEQUENCE [LARGE SCALE GENOMIC DNA]</scope>
    <source>
        <strain evidence="1 2">RIB 2604</strain>
    </source>
</reference>
<reference evidence="2" key="2">
    <citation type="submission" date="2016-02" db="EMBL/GenBank/DDBJ databases">
        <title>Genome sequencing of Aspergillus luchuensis NBRC 4314.</title>
        <authorList>
            <person name="Yamada O."/>
        </authorList>
    </citation>
    <scope>NUCLEOTIDE SEQUENCE [LARGE SCALE GENOMIC DNA]</scope>
    <source>
        <strain evidence="2">RIB 2604</strain>
    </source>
</reference>
<dbReference type="EMBL" id="BCWF01000018">
    <property type="protein sequence ID" value="GAT24638.1"/>
    <property type="molecule type" value="Genomic_DNA"/>
</dbReference>
<dbReference type="Proteomes" id="UP000075230">
    <property type="component" value="Unassembled WGS sequence"/>
</dbReference>
<organism evidence="1 2">
    <name type="scientific">Aspergillus kawachii</name>
    <name type="common">White koji mold</name>
    <name type="synonym">Aspergillus awamori var. kawachi</name>
    <dbReference type="NCBI Taxonomy" id="1069201"/>
    <lineage>
        <taxon>Eukaryota</taxon>
        <taxon>Fungi</taxon>
        <taxon>Dikarya</taxon>
        <taxon>Ascomycota</taxon>
        <taxon>Pezizomycotina</taxon>
        <taxon>Eurotiomycetes</taxon>
        <taxon>Eurotiomycetidae</taxon>
        <taxon>Eurotiales</taxon>
        <taxon>Aspergillaceae</taxon>
        <taxon>Aspergillus</taxon>
        <taxon>Aspergillus subgen. Circumdati</taxon>
    </lineage>
</organism>
<accession>A0A146FFS3</accession>
<gene>
    <name evidence="1" type="ORF">RIB2604_01804680</name>
</gene>
<evidence type="ECO:0000313" key="2">
    <source>
        <dbReference type="Proteomes" id="UP000075230"/>
    </source>
</evidence>
<evidence type="ECO:0000313" key="1">
    <source>
        <dbReference type="EMBL" id="GAT24638.1"/>
    </source>
</evidence>
<dbReference type="AlphaFoldDB" id="A0A146FFS3"/>
<comment type="caution">
    <text evidence="1">The sequence shown here is derived from an EMBL/GenBank/DDBJ whole genome shotgun (WGS) entry which is preliminary data.</text>
</comment>
<protein>
    <submittedName>
        <fullName evidence="1">Rna-binding protein</fullName>
    </submittedName>
</protein>
<name>A0A146FFS3_ASPKA</name>